<sequence length="123" mass="14181">MLNVTQIGTWNRYIETCQQQPQTILINSCCRATFITTNCNLFEKIFFYICIYVVHFVLHLMSISYMWLVAWRKAKTAVASMLTRSYEAAAPDDACLYQIKGLISFGRTNSDSQQKDTEEKSSI</sequence>
<protein>
    <submittedName>
        <fullName evidence="2">Uncharacterized protein</fullName>
    </submittedName>
</protein>
<dbReference type="EMBL" id="CM007381">
    <property type="protein sequence ID" value="ONK78960.1"/>
    <property type="molecule type" value="Genomic_DNA"/>
</dbReference>
<feature type="transmembrane region" description="Helical" evidence="1">
    <location>
        <begin position="45"/>
        <end position="71"/>
    </location>
</feature>
<gene>
    <name evidence="2" type="ORF">A4U43_C01F1440</name>
</gene>
<dbReference type="AlphaFoldDB" id="A0A5P1FQL0"/>
<evidence type="ECO:0000313" key="2">
    <source>
        <dbReference type="EMBL" id="ONK78960.1"/>
    </source>
</evidence>
<evidence type="ECO:0000256" key="1">
    <source>
        <dbReference type="SAM" id="Phobius"/>
    </source>
</evidence>
<dbReference type="Gramene" id="ONK78960">
    <property type="protein sequence ID" value="ONK78960"/>
    <property type="gene ID" value="A4U43_C01F1440"/>
</dbReference>
<keyword evidence="3" id="KW-1185">Reference proteome</keyword>
<keyword evidence="1" id="KW-0472">Membrane</keyword>
<keyword evidence="1" id="KW-0812">Transmembrane</keyword>
<name>A0A5P1FQL0_ASPOF</name>
<accession>A0A5P1FQL0</accession>
<keyword evidence="1" id="KW-1133">Transmembrane helix</keyword>
<dbReference type="Proteomes" id="UP000243459">
    <property type="component" value="Chromosome 1"/>
</dbReference>
<proteinExistence type="predicted"/>
<evidence type="ECO:0000313" key="3">
    <source>
        <dbReference type="Proteomes" id="UP000243459"/>
    </source>
</evidence>
<organism evidence="2 3">
    <name type="scientific">Asparagus officinalis</name>
    <name type="common">Garden asparagus</name>
    <dbReference type="NCBI Taxonomy" id="4686"/>
    <lineage>
        <taxon>Eukaryota</taxon>
        <taxon>Viridiplantae</taxon>
        <taxon>Streptophyta</taxon>
        <taxon>Embryophyta</taxon>
        <taxon>Tracheophyta</taxon>
        <taxon>Spermatophyta</taxon>
        <taxon>Magnoliopsida</taxon>
        <taxon>Liliopsida</taxon>
        <taxon>Asparagales</taxon>
        <taxon>Asparagaceae</taxon>
        <taxon>Asparagoideae</taxon>
        <taxon>Asparagus</taxon>
    </lineage>
</organism>
<reference evidence="3" key="1">
    <citation type="journal article" date="2017" name="Nat. Commun.">
        <title>The asparagus genome sheds light on the origin and evolution of a young Y chromosome.</title>
        <authorList>
            <person name="Harkess A."/>
            <person name="Zhou J."/>
            <person name="Xu C."/>
            <person name="Bowers J.E."/>
            <person name="Van der Hulst R."/>
            <person name="Ayyampalayam S."/>
            <person name="Mercati F."/>
            <person name="Riccardi P."/>
            <person name="McKain M.R."/>
            <person name="Kakrana A."/>
            <person name="Tang H."/>
            <person name="Ray J."/>
            <person name="Groenendijk J."/>
            <person name="Arikit S."/>
            <person name="Mathioni S.M."/>
            <person name="Nakano M."/>
            <person name="Shan H."/>
            <person name="Telgmann-Rauber A."/>
            <person name="Kanno A."/>
            <person name="Yue Z."/>
            <person name="Chen H."/>
            <person name="Li W."/>
            <person name="Chen Y."/>
            <person name="Xu X."/>
            <person name="Zhang Y."/>
            <person name="Luo S."/>
            <person name="Chen H."/>
            <person name="Gao J."/>
            <person name="Mao Z."/>
            <person name="Pires J.C."/>
            <person name="Luo M."/>
            <person name="Kudrna D."/>
            <person name="Wing R.A."/>
            <person name="Meyers B.C."/>
            <person name="Yi K."/>
            <person name="Kong H."/>
            <person name="Lavrijsen P."/>
            <person name="Sunseri F."/>
            <person name="Falavigna A."/>
            <person name="Ye Y."/>
            <person name="Leebens-Mack J.H."/>
            <person name="Chen G."/>
        </authorList>
    </citation>
    <scope>NUCLEOTIDE SEQUENCE [LARGE SCALE GENOMIC DNA]</scope>
    <source>
        <strain evidence="3">cv. DH0086</strain>
    </source>
</reference>